<organism evidence="2 3">
    <name type="scientific">Thalassobacter stenotrophicus</name>
    <dbReference type="NCBI Taxonomy" id="266809"/>
    <lineage>
        <taxon>Bacteria</taxon>
        <taxon>Pseudomonadati</taxon>
        <taxon>Pseudomonadota</taxon>
        <taxon>Alphaproteobacteria</taxon>
        <taxon>Rhodobacterales</taxon>
        <taxon>Roseobacteraceae</taxon>
        <taxon>Thalassobacter</taxon>
    </lineage>
</organism>
<dbReference type="RefSeq" id="WP_058122185.1">
    <property type="nucleotide sequence ID" value="NZ_CYRX01000006.1"/>
</dbReference>
<dbReference type="AlphaFoldDB" id="A0A0P1EV29"/>
<feature type="domain" description="Helix-turn-helix" evidence="1">
    <location>
        <begin position="14"/>
        <end position="64"/>
    </location>
</feature>
<sequence>MTYLNTSDIPRPFLNEKQVADLICQSVRTIQKWRMTGHGPAFHKFGQSVRYHQTDVLAWVEARRQEHNPQ</sequence>
<dbReference type="Proteomes" id="UP000051298">
    <property type="component" value="Unassembled WGS sequence"/>
</dbReference>
<dbReference type="SUPFAM" id="SSF46955">
    <property type="entry name" value="Putative DNA-binding domain"/>
    <property type="match status" value="1"/>
</dbReference>
<dbReference type="Pfam" id="PF12728">
    <property type="entry name" value="HTH_17"/>
    <property type="match status" value="1"/>
</dbReference>
<gene>
    <name evidence="2" type="ORF">THS5294_00104</name>
</gene>
<dbReference type="InterPro" id="IPR036388">
    <property type="entry name" value="WH-like_DNA-bd_sf"/>
</dbReference>
<reference evidence="2 3" key="1">
    <citation type="submission" date="2015-09" db="EMBL/GenBank/DDBJ databases">
        <authorList>
            <consortium name="Swine Surveillance"/>
        </authorList>
    </citation>
    <scope>NUCLEOTIDE SEQUENCE [LARGE SCALE GENOMIC DNA]</scope>
    <source>
        <strain evidence="2 3">CECT 5294</strain>
    </source>
</reference>
<name>A0A0P1EV29_9RHOB</name>
<dbReference type="Gene3D" id="1.10.10.10">
    <property type="entry name" value="Winged helix-like DNA-binding domain superfamily/Winged helix DNA-binding domain"/>
    <property type="match status" value="1"/>
</dbReference>
<evidence type="ECO:0000313" key="2">
    <source>
        <dbReference type="EMBL" id="CUH58824.1"/>
    </source>
</evidence>
<dbReference type="STRING" id="266809.PM03_00100"/>
<proteinExistence type="predicted"/>
<dbReference type="InterPro" id="IPR041657">
    <property type="entry name" value="HTH_17"/>
</dbReference>
<evidence type="ECO:0000259" key="1">
    <source>
        <dbReference type="Pfam" id="PF12728"/>
    </source>
</evidence>
<evidence type="ECO:0000313" key="3">
    <source>
        <dbReference type="Proteomes" id="UP000051298"/>
    </source>
</evidence>
<dbReference type="EMBL" id="CYRX01000006">
    <property type="protein sequence ID" value="CUH58824.1"/>
    <property type="molecule type" value="Genomic_DNA"/>
</dbReference>
<dbReference type="eggNOG" id="COG3311">
    <property type="taxonomic scope" value="Bacteria"/>
</dbReference>
<protein>
    <submittedName>
        <fullName evidence="2">Putative transcriptional regulator</fullName>
    </submittedName>
</protein>
<dbReference type="InterPro" id="IPR009061">
    <property type="entry name" value="DNA-bd_dom_put_sf"/>
</dbReference>
<accession>A0A0P1EV29</accession>